<proteinExistence type="predicted"/>
<dbReference type="Gene3D" id="2.60.40.10">
    <property type="entry name" value="Immunoglobulins"/>
    <property type="match status" value="1"/>
</dbReference>
<dbReference type="PANTHER" id="PTHR46825:SF9">
    <property type="entry name" value="BETA-LACTAMASE-RELATED DOMAIN-CONTAINING PROTEIN"/>
    <property type="match status" value="1"/>
</dbReference>
<dbReference type="Pfam" id="PF00144">
    <property type="entry name" value="Beta-lactamase"/>
    <property type="match status" value="1"/>
</dbReference>
<gene>
    <name evidence="2" type="ORF">JET18_06415</name>
</gene>
<dbReference type="CDD" id="cd02859">
    <property type="entry name" value="E_set_AMPKbeta_like_N"/>
    <property type="match status" value="1"/>
</dbReference>
<sequence>MTVKSLSFFLLIFLSVKSFSQKQNDVYAIMDANAQKLAQKSGAYSVSIGIVKDGKVYTKHFGEIDKGKGNKADDNTYFEIASVTKLFTGQLLAQAVLENKINLDDDIRKYLKGSYPNLEYNGTPIKIKDLISYRTALPRNLPDDTEIRKTMSDETPFQYNALGENYTKDHFKQDLQKVKLDTLPGIKYNYSNLSLELTGLMLENIYGKSYETLLKENILSKAGMDHTKLELGKGEVLANGYHASGRLMPKSISHLWGASGAKTKSTMGDLVKFLQYELDSKNSIVQESQRNISNSKGDWYGYFWDSYGLSEHGKMGYKHGGAFGDQLWFAIYPELNTGVCVIVNVSGPDTFPALYNSVARLMNDLTTKPGKKETEGYYLKGDNVVFTYTHPKNLNSKLINSASVAGSFNDWKTDNKNYQLTKKEDNRFELEVPKSGFEKEKTYAFKLVLNGDDWINASKNASNTDGTDDNNLTLKL</sequence>
<dbReference type="RefSeq" id="WP_202089783.1">
    <property type="nucleotide sequence ID" value="NZ_JAELVM010000001.1"/>
</dbReference>
<organism evidence="2 3">
    <name type="scientific">Chryseobacterium endalhagicum</name>
    <dbReference type="NCBI Taxonomy" id="2797638"/>
    <lineage>
        <taxon>Bacteria</taxon>
        <taxon>Pseudomonadati</taxon>
        <taxon>Bacteroidota</taxon>
        <taxon>Flavobacteriia</taxon>
        <taxon>Flavobacteriales</taxon>
        <taxon>Weeksellaceae</taxon>
        <taxon>Chryseobacterium group</taxon>
        <taxon>Chryseobacterium</taxon>
    </lineage>
</organism>
<evidence type="ECO:0000259" key="1">
    <source>
        <dbReference type="Pfam" id="PF00144"/>
    </source>
</evidence>
<dbReference type="InterPro" id="IPR013783">
    <property type="entry name" value="Ig-like_fold"/>
</dbReference>
<dbReference type="InterPro" id="IPR050491">
    <property type="entry name" value="AmpC-like"/>
</dbReference>
<dbReference type="InterPro" id="IPR012338">
    <property type="entry name" value="Beta-lactam/transpept-like"/>
</dbReference>
<dbReference type="Gene3D" id="3.40.710.10">
    <property type="entry name" value="DD-peptidase/beta-lactamase superfamily"/>
    <property type="match status" value="1"/>
</dbReference>
<dbReference type="InterPro" id="IPR001466">
    <property type="entry name" value="Beta-lactam-related"/>
</dbReference>
<dbReference type="Proteomes" id="UP000661696">
    <property type="component" value="Unassembled WGS sequence"/>
</dbReference>
<reference evidence="2 3" key="1">
    <citation type="submission" date="2020-12" db="EMBL/GenBank/DDBJ databases">
        <title>Chryseobacterium endoalhailicus sp. nov., isolated from seed of leguminous plant.</title>
        <authorList>
            <person name="Zhang X."/>
        </authorList>
    </citation>
    <scope>NUCLEOTIDE SEQUENCE [LARGE SCALE GENOMIC DNA]</scope>
    <source>
        <strain evidence="2 3">L7</strain>
    </source>
</reference>
<feature type="domain" description="Beta-lactamase-related" evidence="1">
    <location>
        <begin position="31"/>
        <end position="351"/>
    </location>
</feature>
<dbReference type="InterPro" id="IPR014756">
    <property type="entry name" value="Ig_E-set"/>
</dbReference>
<dbReference type="EMBL" id="JAELVM010000001">
    <property type="protein sequence ID" value="MBL1220463.1"/>
    <property type="molecule type" value="Genomic_DNA"/>
</dbReference>
<dbReference type="SUPFAM" id="SSF81296">
    <property type="entry name" value="E set domains"/>
    <property type="match status" value="1"/>
</dbReference>
<evidence type="ECO:0000313" key="3">
    <source>
        <dbReference type="Proteomes" id="UP000661696"/>
    </source>
</evidence>
<protein>
    <submittedName>
        <fullName evidence="2">Serine hydrolase</fullName>
    </submittedName>
</protein>
<dbReference type="PANTHER" id="PTHR46825">
    <property type="entry name" value="D-ALANYL-D-ALANINE-CARBOXYPEPTIDASE/ENDOPEPTIDASE AMPH"/>
    <property type="match status" value="1"/>
</dbReference>
<accession>A0ABS1QCX3</accession>
<dbReference type="GO" id="GO:0016787">
    <property type="term" value="F:hydrolase activity"/>
    <property type="evidence" value="ECO:0007669"/>
    <property type="project" value="UniProtKB-KW"/>
</dbReference>
<keyword evidence="3" id="KW-1185">Reference proteome</keyword>
<comment type="caution">
    <text evidence="2">The sequence shown here is derived from an EMBL/GenBank/DDBJ whole genome shotgun (WGS) entry which is preliminary data.</text>
</comment>
<evidence type="ECO:0000313" key="2">
    <source>
        <dbReference type="EMBL" id="MBL1220463.1"/>
    </source>
</evidence>
<dbReference type="SUPFAM" id="SSF56601">
    <property type="entry name" value="beta-lactamase/transpeptidase-like"/>
    <property type="match status" value="1"/>
</dbReference>
<name>A0ABS1QCX3_9FLAO</name>
<keyword evidence="2" id="KW-0378">Hydrolase</keyword>